<dbReference type="RefSeq" id="WP_262688633.1">
    <property type="nucleotide sequence ID" value="NZ_JAOQIO010000124.1"/>
</dbReference>
<dbReference type="InterPro" id="IPR018060">
    <property type="entry name" value="HTH_AraC"/>
</dbReference>
<dbReference type="Pfam" id="PF12833">
    <property type="entry name" value="HTH_18"/>
    <property type="match status" value="1"/>
</dbReference>
<dbReference type="Pfam" id="PF00072">
    <property type="entry name" value="Response_reg"/>
    <property type="match status" value="1"/>
</dbReference>
<dbReference type="InterPro" id="IPR011006">
    <property type="entry name" value="CheY-like_superfamily"/>
</dbReference>
<dbReference type="SUPFAM" id="SSF52172">
    <property type="entry name" value="CheY-like"/>
    <property type="match status" value="1"/>
</dbReference>
<dbReference type="SUPFAM" id="SSF46689">
    <property type="entry name" value="Homeodomain-like"/>
    <property type="match status" value="2"/>
</dbReference>
<dbReference type="InterPro" id="IPR018062">
    <property type="entry name" value="HTH_AraC-typ_CS"/>
</dbReference>
<proteinExistence type="predicted"/>
<keyword evidence="2" id="KW-0238">DNA-binding</keyword>
<organism evidence="7 8">
    <name type="scientific">Paenibacillus baimaensis</name>
    <dbReference type="NCBI Taxonomy" id="2982185"/>
    <lineage>
        <taxon>Bacteria</taxon>
        <taxon>Bacillati</taxon>
        <taxon>Bacillota</taxon>
        <taxon>Bacilli</taxon>
        <taxon>Bacillales</taxon>
        <taxon>Paenibacillaceae</taxon>
        <taxon>Paenibacillus</taxon>
    </lineage>
</organism>
<evidence type="ECO:0000313" key="7">
    <source>
        <dbReference type="EMBL" id="MCU6797936.1"/>
    </source>
</evidence>
<gene>
    <name evidence="7" type="ORF">OB236_38010</name>
</gene>
<dbReference type="PANTHER" id="PTHR43280:SF2">
    <property type="entry name" value="HTH-TYPE TRANSCRIPTIONAL REGULATOR EXSA"/>
    <property type="match status" value="1"/>
</dbReference>
<name>A0ABT2UV89_9BACL</name>
<accession>A0ABT2UV89</accession>
<dbReference type="Proteomes" id="UP001652445">
    <property type="component" value="Unassembled WGS sequence"/>
</dbReference>
<feature type="domain" description="HTH araC/xylS-type" evidence="5">
    <location>
        <begin position="425"/>
        <end position="523"/>
    </location>
</feature>
<dbReference type="CDD" id="cd17536">
    <property type="entry name" value="REC_YesN-like"/>
    <property type="match status" value="1"/>
</dbReference>
<dbReference type="SMART" id="SM00342">
    <property type="entry name" value="HTH_ARAC"/>
    <property type="match status" value="1"/>
</dbReference>
<dbReference type="PANTHER" id="PTHR43280">
    <property type="entry name" value="ARAC-FAMILY TRANSCRIPTIONAL REGULATOR"/>
    <property type="match status" value="1"/>
</dbReference>
<dbReference type="PROSITE" id="PS00041">
    <property type="entry name" value="HTH_ARAC_FAMILY_1"/>
    <property type="match status" value="1"/>
</dbReference>
<dbReference type="InterPro" id="IPR001789">
    <property type="entry name" value="Sig_transdc_resp-reg_receiver"/>
</dbReference>
<comment type="caution">
    <text evidence="7">The sequence shown here is derived from an EMBL/GenBank/DDBJ whole genome shotgun (WGS) entry which is preliminary data.</text>
</comment>
<dbReference type="Gene3D" id="1.10.10.60">
    <property type="entry name" value="Homeodomain-like"/>
    <property type="match status" value="2"/>
</dbReference>
<evidence type="ECO:0000259" key="5">
    <source>
        <dbReference type="PROSITE" id="PS01124"/>
    </source>
</evidence>
<feature type="domain" description="Response regulatory" evidence="6">
    <location>
        <begin position="7"/>
        <end position="123"/>
    </location>
</feature>
<dbReference type="PROSITE" id="PS50110">
    <property type="entry name" value="RESPONSE_REGULATORY"/>
    <property type="match status" value="1"/>
</dbReference>
<evidence type="ECO:0000256" key="1">
    <source>
        <dbReference type="ARBA" id="ARBA00023015"/>
    </source>
</evidence>
<evidence type="ECO:0000256" key="4">
    <source>
        <dbReference type="PROSITE-ProRule" id="PRU00169"/>
    </source>
</evidence>
<evidence type="ECO:0000256" key="2">
    <source>
        <dbReference type="ARBA" id="ARBA00023125"/>
    </source>
</evidence>
<keyword evidence="1" id="KW-0805">Transcription regulation</keyword>
<keyword evidence="4" id="KW-0597">Phosphoprotein</keyword>
<dbReference type="SMART" id="SM00448">
    <property type="entry name" value="REC"/>
    <property type="match status" value="1"/>
</dbReference>
<dbReference type="InterPro" id="IPR009057">
    <property type="entry name" value="Homeodomain-like_sf"/>
</dbReference>
<keyword evidence="8" id="KW-1185">Reference proteome</keyword>
<sequence length="524" mass="60844">MQESPLTVLVVDDELPLREELRLFPWSSCHAELVGEAENGEEALELCRKLVPDVVITDITMPMMDGIELFRSLKKEFPLTQVILLTCHSDFEYARDALRLGALEYLIKVSLLDSDLEQALDKARTTIQREHSHKRSELDKQRWQLVKIWNRYANEQLSIAAVPVEVMDELRHVLKEWQLHFPIHFTRLHIHAKAEDEMYVHHELQAIFSEWEQSSKVLSRWVQLDKSDYVIFSTRPIEHAPSRREQAGWMMNSLQTALEQRLSFLSEAVRLYATLSEEVPNESVMFQALRQSAIAPEAPFYDHSGTIYDHTLLPKPVAGSMEDQIKQVYAEQFRLALAKSQEHLARYIREEFTVWACSKRPNPDELKVWLLSKHKELFKDGDYMAEDKSRQRLSEARTLTELTTAFTRELEAGVGLKSKCRKEVQHAKQLIAEQLMEPITLTSIAESVGLSSYYLSRLFREEVGESFNEYVTSLRMDKAIHLLQTTNMKVYEVAEQVGIPSYRYFSVLFRNRTGVAPTDFKKSY</sequence>
<dbReference type="EMBL" id="JAOQIO010000124">
    <property type="protein sequence ID" value="MCU6797936.1"/>
    <property type="molecule type" value="Genomic_DNA"/>
</dbReference>
<evidence type="ECO:0000313" key="8">
    <source>
        <dbReference type="Proteomes" id="UP001652445"/>
    </source>
</evidence>
<reference evidence="7 8" key="1">
    <citation type="submission" date="2022-09" db="EMBL/GenBank/DDBJ databases">
        <authorList>
            <person name="Han X.L."/>
            <person name="Wang Q."/>
            <person name="Lu T."/>
        </authorList>
    </citation>
    <scope>NUCLEOTIDE SEQUENCE [LARGE SCALE GENOMIC DNA]</scope>
    <source>
        <strain evidence="7 8">WQ 127069</strain>
    </source>
</reference>
<feature type="modified residue" description="4-aspartylphosphate" evidence="4">
    <location>
        <position position="58"/>
    </location>
</feature>
<dbReference type="Gene3D" id="3.40.50.2300">
    <property type="match status" value="1"/>
</dbReference>
<dbReference type="PROSITE" id="PS01124">
    <property type="entry name" value="HTH_ARAC_FAMILY_2"/>
    <property type="match status" value="1"/>
</dbReference>
<evidence type="ECO:0000259" key="6">
    <source>
        <dbReference type="PROSITE" id="PS50110"/>
    </source>
</evidence>
<evidence type="ECO:0000256" key="3">
    <source>
        <dbReference type="ARBA" id="ARBA00023163"/>
    </source>
</evidence>
<protein>
    <submittedName>
        <fullName evidence="7">Response regulator</fullName>
    </submittedName>
</protein>
<keyword evidence="3" id="KW-0804">Transcription</keyword>